<protein>
    <recommendedName>
        <fullName evidence="1">Immunity MXAN-0049 protein domain-containing protein</fullName>
    </recommendedName>
</protein>
<feature type="domain" description="Immunity MXAN-0049 protein" evidence="1">
    <location>
        <begin position="39"/>
        <end position="176"/>
    </location>
</feature>
<sequence length="186" mass="20468">MYYRMDWKVDFSAQGFEMVATGKTPVTGVPWTMGVRYPKPVPQPIRIPLDKRSGPVMPDLLAGLPIFSARLVEVLQAAGVSNLDLYETEVVDEVRNKTYTHFKAVNIIGRVSCADLTKSVAVPGHSPPLMEFEKLVIDESKTMGLPMFRLAEAVQMILVSETVKQAVSDAKVVGVRVVSLDDPSAY</sequence>
<evidence type="ECO:0000259" key="1">
    <source>
        <dbReference type="Pfam" id="PF07791"/>
    </source>
</evidence>
<evidence type="ECO:0000313" key="3">
    <source>
        <dbReference type="Proteomes" id="UP000533080"/>
    </source>
</evidence>
<name>A0A7Y4IIM6_MYXXA</name>
<dbReference type="Proteomes" id="UP000533080">
    <property type="component" value="Unassembled WGS sequence"/>
</dbReference>
<dbReference type="AlphaFoldDB" id="A0A7Y4IIM6"/>
<dbReference type="RefSeq" id="WP_171442213.1">
    <property type="nucleotide sequence ID" value="NZ_JABFNS010000111.1"/>
</dbReference>
<evidence type="ECO:0000313" key="2">
    <source>
        <dbReference type="EMBL" id="NOJ79983.1"/>
    </source>
</evidence>
<accession>A0A7Y4IIM6</accession>
<comment type="caution">
    <text evidence="2">The sequence shown here is derived from an EMBL/GenBank/DDBJ whole genome shotgun (WGS) entry which is preliminary data.</text>
</comment>
<organism evidence="2 3">
    <name type="scientific">Myxococcus xanthus</name>
    <dbReference type="NCBI Taxonomy" id="34"/>
    <lineage>
        <taxon>Bacteria</taxon>
        <taxon>Pseudomonadati</taxon>
        <taxon>Myxococcota</taxon>
        <taxon>Myxococcia</taxon>
        <taxon>Myxococcales</taxon>
        <taxon>Cystobacterineae</taxon>
        <taxon>Myxococcaceae</taxon>
        <taxon>Myxococcus</taxon>
    </lineage>
</organism>
<dbReference type="InterPro" id="IPR012433">
    <property type="entry name" value="Imm11"/>
</dbReference>
<dbReference type="Pfam" id="PF07791">
    <property type="entry name" value="Imm11"/>
    <property type="match status" value="1"/>
</dbReference>
<reference evidence="2 3" key="1">
    <citation type="submission" date="2020-05" db="EMBL/GenBank/DDBJ databases">
        <authorList>
            <person name="Whitworth D."/>
        </authorList>
    </citation>
    <scope>NUCLEOTIDE SEQUENCE [LARGE SCALE GENOMIC DNA]</scope>
    <source>
        <strain evidence="2 3">AM005</strain>
    </source>
</reference>
<proteinExistence type="predicted"/>
<gene>
    <name evidence="2" type="ORF">HNV28_16815</name>
</gene>
<dbReference type="EMBL" id="JABFNT010000048">
    <property type="protein sequence ID" value="NOJ79983.1"/>
    <property type="molecule type" value="Genomic_DNA"/>
</dbReference>